<gene>
    <name evidence="1" type="ORF">IXB50_04765</name>
</gene>
<reference evidence="1" key="1">
    <citation type="submission" date="2020-11" db="EMBL/GenBank/DDBJ databases">
        <authorList>
            <person name="Konstantinou D."/>
            <person name="Gkelis S."/>
            <person name="Popin R."/>
            <person name="Fewer D."/>
            <person name="Sivonen K."/>
        </authorList>
    </citation>
    <scope>NUCLEOTIDE SEQUENCE</scope>
    <source>
        <strain evidence="1">TAU-MAC 1115</strain>
    </source>
</reference>
<reference evidence="1" key="2">
    <citation type="journal article" date="2021" name="Mar. Drugs">
        <title>Genome Reduction and Secondary Metabolism of the Marine Sponge-Associated Cyanobacterium Leptothoe.</title>
        <authorList>
            <person name="Konstantinou D."/>
            <person name="Popin R.V."/>
            <person name="Fewer D.P."/>
            <person name="Sivonen K."/>
            <person name="Gkelis S."/>
        </authorList>
    </citation>
    <scope>NUCLEOTIDE SEQUENCE</scope>
    <source>
        <strain evidence="1">TAU-MAC 1115</strain>
    </source>
</reference>
<sequence length="63" mass="6768">MTKKTYTQPNLTAYGSVQKLTKGSGAVNLGDSVIFTNLPRGANDLEIESVGSVDVTIDFEDLF</sequence>
<dbReference type="EMBL" id="JADOES010000006">
    <property type="protein sequence ID" value="MBT9314731.1"/>
    <property type="molecule type" value="Genomic_DNA"/>
</dbReference>
<name>A0A947DCT0_9CYAN</name>
<accession>A0A947DCT0</accession>
<evidence type="ECO:0000313" key="1">
    <source>
        <dbReference type="EMBL" id="MBT9314731.1"/>
    </source>
</evidence>
<protein>
    <submittedName>
        <fullName evidence="1">Uncharacterized protein</fullName>
    </submittedName>
</protein>
<organism evidence="1 2">
    <name type="scientific">Leptothoe spongobia TAU-MAC 1115</name>
    <dbReference type="NCBI Taxonomy" id="1967444"/>
    <lineage>
        <taxon>Bacteria</taxon>
        <taxon>Bacillati</taxon>
        <taxon>Cyanobacteriota</taxon>
        <taxon>Cyanophyceae</taxon>
        <taxon>Nodosilineales</taxon>
        <taxon>Cymatolegaceae</taxon>
        <taxon>Leptothoe</taxon>
        <taxon>Leptothoe spongobia</taxon>
    </lineage>
</organism>
<proteinExistence type="predicted"/>
<dbReference type="AlphaFoldDB" id="A0A947DCT0"/>
<evidence type="ECO:0000313" key="2">
    <source>
        <dbReference type="Proteomes" id="UP000717364"/>
    </source>
</evidence>
<dbReference type="RefSeq" id="WP_215607805.1">
    <property type="nucleotide sequence ID" value="NZ_JADOES010000006.1"/>
</dbReference>
<dbReference type="Proteomes" id="UP000717364">
    <property type="component" value="Unassembled WGS sequence"/>
</dbReference>
<keyword evidence="2" id="KW-1185">Reference proteome</keyword>
<comment type="caution">
    <text evidence="1">The sequence shown here is derived from an EMBL/GenBank/DDBJ whole genome shotgun (WGS) entry which is preliminary data.</text>
</comment>